<feature type="compositionally biased region" description="Pro residues" evidence="1">
    <location>
        <begin position="1114"/>
        <end position="1126"/>
    </location>
</feature>
<feature type="domain" description="ORC1/DEAH AAA+ ATPase" evidence="2">
    <location>
        <begin position="42"/>
        <end position="171"/>
    </location>
</feature>
<sequence length="1126" mass="114793">MDYLEHFGLVEAPFALTPRVAHHFVVPERGNPADVLEDAIERGEGLLKVTGEPGTGKTLLCRVLGHRLHTRRAVGYVPAPVGQDAPALLALVCQAFGLPPSPVAADMTTTLRIFLEDRLARGHGAVLIVDEAQTLGLAGLEAVRLLSTFETDEDKLLRIVLVGQPELNTLLASADLRQLAQRITVAVRTEPFSAQESLSYIDHRIGCCRREGVDYDPFTERAKAVLARSAVGVPRLLNTLCDKALVRAAADGALQVTEQHAILTVEEVLEVAQPTAASRTSGGPGWFRLPPWGVVTAATVGTAAIVGGLVVALLPLWGGDETGTETVALTGTRDAGSSEGMVRWTPPEDTGDPGRAGGFRPPPAPSLVMPRDETVVPAGPGDRPDRTAQAGWAAGPPPRADAPAMAVTPEPGARAPDEAPAALAALTARLRTGTLEADDGPGAGRAADREAADVFPDRPAGDGPAATAVPTPMPTLTPGTDEAPASVGPRVPVPSLPEDEAQQRVSDALARLATLHEQERAAETRAARRAAAEAAAAGDRTDQMVAEALSEPRPAPTGVDLTRPPLPVPEGQALPDRPDGSMLRAPGGPGQDALASEGLSPDDMPARTAPETGRAGRSLAPLAALPVTRDRAEIAARREAADTAAPMPSVSPAGPMEDEPGHAAPTPPEAGTEMLAVAPPVGDPEDGREAEAAGPAPEPSSPPDDRATAEPALTELPAPAIPTLDEPVAGLNTGLAPPPEDMAGASPQDASQGIPKDAPEGPPGDARDAAVGEPPSAGGEGDPGAPSLAVGGLMARGTITDQNAGAGERGGAETMARAPMVEPGADATVEPSTGEPTRVDPSREDMAREDSSGDVPPRPEPPDRPVASVDPAPSSTPARASASTPEPAPAPAFDAARDAPPMPGVRPTVPDRAVPARTAAVDRTGDGDAPPPRPDSPDVAAPVVDEAETETVPASATDTPDRGKPDTGASTVRASGAAPDATASERVSTRPRTSSSRPRPAPAQRERLTADDLNALSLESALSGQPLRLDGVVSRPVPTTPARPAVMPPEAGDGPAPDPARTVETPVPLRPAADVPSSDGAPGDTAVETGDGDAAVTAPEEMDWSALGRAQPGELPPPDIPAVPAQ</sequence>
<feature type="compositionally biased region" description="Low complexity" evidence="1">
    <location>
        <begin position="464"/>
        <end position="478"/>
    </location>
</feature>
<dbReference type="Pfam" id="PF13401">
    <property type="entry name" value="AAA_22"/>
    <property type="match status" value="1"/>
</dbReference>
<dbReference type="CDD" id="cd00009">
    <property type="entry name" value="AAA"/>
    <property type="match status" value="1"/>
</dbReference>
<feature type="compositionally biased region" description="Basic and acidic residues" evidence="1">
    <location>
        <begin position="446"/>
        <end position="460"/>
    </location>
</feature>
<reference evidence="3 4" key="1">
    <citation type="submission" date="2020-08" db="EMBL/GenBank/DDBJ databases">
        <title>Genome sequencing of Purple Non-Sulfur Bacteria from various extreme environments.</title>
        <authorList>
            <person name="Mayer M."/>
        </authorList>
    </citation>
    <scope>NUCLEOTIDE SEQUENCE [LARGE SCALE GENOMIC DNA]</scope>
    <source>
        <strain evidence="3 4">JA131</strain>
    </source>
</reference>
<accession>A0A7W6RBH4</accession>
<feature type="compositionally biased region" description="Low complexity" evidence="1">
    <location>
        <begin position="709"/>
        <end position="724"/>
    </location>
</feature>
<evidence type="ECO:0000313" key="3">
    <source>
        <dbReference type="EMBL" id="MBB4265066.1"/>
    </source>
</evidence>
<dbReference type="PANTHER" id="PTHR35894:SF1">
    <property type="entry name" value="PHOSPHORIBULOKINASE _ URIDINE KINASE FAMILY"/>
    <property type="match status" value="1"/>
</dbReference>
<feature type="compositionally biased region" description="Low complexity" evidence="1">
    <location>
        <begin position="401"/>
        <end position="417"/>
    </location>
</feature>
<evidence type="ECO:0000256" key="1">
    <source>
        <dbReference type="SAM" id="MobiDB-lite"/>
    </source>
</evidence>
<organism evidence="3 4">
    <name type="scientific">Roseospira visakhapatnamensis</name>
    <dbReference type="NCBI Taxonomy" id="390880"/>
    <lineage>
        <taxon>Bacteria</taxon>
        <taxon>Pseudomonadati</taxon>
        <taxon>Pseudomonadota</taxon>
        <taxon>Alphaproteobacteria</taxon>
        <taxon>Rhodospirillales</taxon>
        <taxon>Rhodospirillaceae</taxon>
        <taxon>Roseospira</taxon>
    </lineage>
</organism>
<dbReference type="AlphaFoldDB" id="A0A7W6RBH4"/>
<comment type="caution">
    <text evidence="3">The sequence shown here is derived from an EMBL/GenBank/DDBJ whole genome shotgun (WGS) entry which is preliminary data.</text>
</comment>
<dbReference type="SUPFAM" id="SSF52540">
    <property type="entry name" value="P-loop containing nucleoside triphosphate hydrolases"/>
    <property type="match status" value="1"/>
</dbReference>
<dbReference type="PANTHER" id="PTHR35894">
    <property type="entry name" value="GENERAL SECRETION PATHWAY PROTEIN A-RELATED"/>
    <property type="match status" value="1"/>
</dbReference>
<dbReference type="RefSeq" id="WP_184042678.1">
    <property type="nucleotide sequence ID" value="NZ_JACIGK010000003.1"/>
</dbReference>
<name>A0A7W6RBH4_9PROT</name>
<keyword evidence="4" id="KW-1185">Reference proteome</keyword>
<feature type="compositionally biased region" description="Basic and acidic residues" evidence="1">
    <location>
        <begin position="516"/>
        <end position="526"/>
    </location>
</feature>
<dbReference type="EMBL" id="JACIGK010000003">
    <property type="protein sequence ID" value="MBB4265066.1"/>
    <property type="molecule type" value="Genomic_DNA"/>
</dbReference>
<feature type="region of interest" description="Disordered" evidence="1">
    <location>
        <begin position="333"/>
        <end position="417"/>
    </location>
</feature>
<feature type="compositionally biased region" description="Basic and acidic residues" evidence="1">
    <location>
        <begin position="628"/>
        <end position="641"/>
    </location>
</feature>
<feature type="compositionally biased region" description="Low complexity" evidence="1">
    <location>
        <begin position="871"/>
        <end position="885"/>
    </location>
</feature>
<feature type="region of interest" description="Disordered" evidence="1">
    <location>
        <begin position="434"/>
        <end position="504"/>
    </location>
</feature>
<dbReference type="Gene3D" id="3.40.50.300">
    <property type="entry name" value="P-loop containing nucleotide triphosphate hydrolases"/>
    <property type="match status" value="1"/>
</dbReference>
<feature type="region of interest" description="Disordered" evidence="1">
    <location>
        <begin position="516"/>
        <end position="1126"/>
    </location>
</feature>
<protein>
    <submittedName>
        <fullName evidence="3">Type II secretory pathway predicted ATPase ExeA</fullName>
    </submittedName>
</protein>
<dbReference type="InterPro" id="IPR027417">
    <property type="entry name" value="P-loop_NTPase"/>
</dbReference>
<dbReference type="GO" id="GO:0016887">
    <property type="term" value="F:ATP hydrolysis activity"/>
    <property type="evidence" value="ECO:0007669"/>
    <property type="project" value="InterPro"/>
</dbReference>
<feature type="compositionally biased region" description="Basic and acidic residues" evidence="1">
    <location>
        <begin position="837"/>
        <end position="851"/>
    </location>
</feature>
<dbReference type="InterPro" id="IPR049945">
    <property type="entry name" value="AAA_22"/>
</dbReference>
<dbReference type="Proteomes" id="UP000554286">
    <property type="component" value="Unassembled WGS sequence"/>
</dbReference>
<proteinExistence type="predicted"/>
<dbReference type="InterPro" id="IPR052026">
    <property type="entry name" value="ExeA_AAA_ATPase_DNA-bind"/>
</dbReference>
<gene>
    <name evidence="3" type="ORF">GGD89_000677</name>
</gene>
<evidence type="ECO:0000259" key="2">
    <source>
        <dbReference type="Pfam" id="PF13401"/>
    </source>
</evidence>
<evidence type="ECO:0000313" key="4">
    <source>
        <dbReference type="Proteomes" id="UP000554286"/>
    </source>
</evidence>